<feature type="domain" description="Methyltransferase small" evidence="6">
    <location>
        <begin position="110"/>
        <end position="200"/>
    </location>
</feature>
<dbReference type="EC" id="2.1.1.297" evidence="5"/>
<comment type="catalytic activity">
    <reaction evidence="4 5">
        <text>L-glutaminyl-[peptide chain release factor] + S-adenosyl-L-methionine = N(5)-methyl-L-glutaminyl-[peptide chain release factor] + S-adenosyl-L-homocysteine + H(+)</text>
        <dbReference type="Rhea" id="RHEA:42896"/>
        <dbReference type="Rhea" id="RHEA-COMP:10271"/>
        <dbReference type="Rhea" id="RHEA-COMP:10272"/>
        <dbReference type="ChEBI" id="CHEBI:15378"/>
        <dbReference type="ChEBI" id="CHEBI:30011"/>
        <dbReference type="ChEBI" id="CHEBI:57856"/>
        <dbReference type="ChEBI" id="CHEBI:59789"/>
        <dbReference type="ChEBI" id="CHEBI:61891"/>
        <dbReference type="EC" id="2.1.1.297"/>
    </reaction>
</comment>
<dbReference type="Gene3D" id="1.10.8.10">
    <property type="entry name" value="DNA helicase RuvA subunit, C-terminal domain"/>
    <property type="match status" value="1"/>
</dbReference>
<evidence type="ECO:0000313" key="9">
    <source>
        <dbReference type="Proteomes" id="UP000391834"/>
    </source>
</evidence>
<evidence type="ECO:0000256" key="5">
    <source>
        <dbReference type="HAMAP-Rule" id="MF_02126"/>
    </source>
</evidence>
<keyword evidence="2 5" id="KW-0808">Transferase</keyword>
<comment type="caution">
    <text evidence="5">Lacks conserved residue(s) required for the propagation of feature annotation.</text>
</comment>
<dbReference type="InterPro" id="IPR040758">
    <property type="entry name" value="PrmC_N"/>
</dbReference>
<sequence>MRRLFDHIREKLSVRYEPSECESISFLIFEHILGYSRLQVHLKKDETIPDAKVTEIEEILNRLVEGEPIQHILGKADFFGLTFYVNPHVLIPRQETEELVDWIINENKLAAPEILDIGTGSGCIPVSLAKNIPDAEVSAYDISAEAISIANQNAKNNAVSIRTRQVDILQWEAVSIDKTFDIIVSNPPYVKEEEKKLMQEHVVSHEPHLALFVSNDDPLIFYRRIAEFAQQHLSPEGTLYFEINEALGHETVSLLQENGFNNVTLRKDINGKDRMICATR</sequence>
<evidence type="ECO:0000256" key="3">
    <source>
        <dbReference type="ARBA" id="ARBA00022691"/>
    </source>
</evidence>
<dbReference type="Proteomes" id="UP000391834">
    <property type="component" value="Unassembled WGS sequence"/>
</dbReference>
<dbReference type="AlphaFoldDB" id="A0A5M4AYC0"/>
<evidence type="ECO:0000256" key="4">
    <source>
        <dbReference type="ARBA" id="ARBA00048391"/>
    </source>
</evidence>
<feature type="binding site" evidence="5">
    <location>
        <position position="141"/>
    </location>
    <ligand>
        <name>S-adenosyl-L-methionine</name>
        <dbReference type="ChEBI" id="CHEBI:59789"/>
    </ligand>
</feature>
<dbReference type="Pfam" id="PF05175">
    <property type="entry name" value="MTS"/>
    <property type="match status" value="1"/>
</dbReference>
<dbReference type="InterPro" id="IPR002052">
    <property type="entry name" value="DNA_methylase_N6_adenine_CS"/>
</dbReference>
<comment type="function">
    <text evidence="5">Methylates the class 1 translation termination release factors RF1/PrfA and RF2/PrfB on the glutamine residue of the universally conserved GGQ motif.</text>
</comment>
<dbReference type="NCBIfam" id="TIGR03534">
    <property type="entry name" value="RF_mod_PrmC"/>
    <property type="match status" value="1"/>
</dbReference>
<feature type="binding site" evidence="5">
    <location>
        <position position="186"/>
    </location>
    <ligand>
        <name>S-adenosyl-L-methionine</name>
        <dbReference type="ChEBI" id="CHEBI:59789"/>
    </ligand>
</feature>
<dbReference type="Pfam" id="PF17827">
    <property type="entry name" value="PrmC_N"/>
    <property type="match status" value="1"/>
</dbReference>
<dbReference type="HAMAP" id="MF_02126">
    <property type="entry name" value="RF_methyltr_PrmC"/>
    <property type="match status" value="1"/>
</dbReference>
<dbReference type="InterPro" id="IPR050320">
    <property type="entry name" value="N5-glutamine_MTase"/>
</dbReference>
<dbReference type="SUPFAM" id="SSF53335">
    <property type="entry name" value="S-adenosyl-L-methionine-dependent methyltransferases"/>
    <property type="match status" value="1"/>
</dbReference>
<dbReference type="NCBIfam" id="TIGR00536">
    <property type="entry name" value="hemK_fam"/>
    <property type="match status" value="1"/>
</dbReference>
<dbReference type="InterPro" id="IPR019874">
    <property type="entry name" value="RF_methyltr_PrmC"/>
</dbReference>
<dbReference type="PANTHER" id="PTHR18895:SF74">
    <property type="entry name" value="MTRF1L RELEASE FACTOR GLUTAMINE METHYLTRANSFERASE"/>
    <property type="match status" value="1"/>
</dbReference>
<dbReference type="OrthoDB" id="9800643at2"/>
<dbReference type="Gene3D" id="3.40.50.150">
    <property type="entry name" value="Vaccinia Virus protein VP39"/>
    <property type="match status" value="1"/>
</dbReference>
<evidence type="ECO:0000256" key="1">
    <source>
        <dbReference type="ARBA" id="ARBA00022603"/>
    </source>
</evidence>
<dbReference type="GO" id="GO:0102559">
    <property type="term" value="F:peptide chain release factor N(5)-glutamine methyltransferase activity"/>
    <property type="evidence" value="ECO:0007669"/>
    <property type="project" value="UniProtKB-EC"/>
</dbReference>
<keyword evidence="3 5" id="KW-0949">S-adenosyl-L-methionine</keyword>
<dbReference type="CDD" id="cd02440">
    <property type="entry name" value="AdoMet_MTases"/>
    <property type="match status" value="1"/>
</dbReference>
<dbReference type="RefSeq" id="WP_025863085.1">
    <property type="nucleotide sequence ID" value="NZ_BLAX01000001.1"/>
</dbReference>
<keyword evidence="9" id="KW-1185">Reference proteome</keyword>
<evidence type="ECO:0000259" key="6">
    <source>
        <dbReference type="Pfam" id="PF05175"/>
    </source>
</evidence>
<proteinExistence type="inferred from homology"/>
<keyword evidence="1 5" id="KW-0489">Methyltransferase</keyword>
<feature type="domain" description="Release factor glutamine methyltransferase N-terminal" evidence="7">
    <location>
        <begin position="6"/>
        <end position="74"/>
    </location>
</feature>
<organism evidence="8 9">
    <name type="scientific">Prolixibacter bellariivorans</name>
    <dbReference type="NCBI Taxonomy" id="314319"/>
    <lineage>
        <taxon>Bacteria</taxon>
        <taxon>Pseudomonadati</taxon>
        <taxon>Bacteroidota</taxon>
        <taxon>Bacteroidia</taxon>
        <taxon>Marinilabiliales</taxon>
        <taxon>Prolixibacteraceae</taxon>
        <taxon>Prolixibacter</taxon>
    </lineage>
</organism>
<feature type="binding site" evidence="5">
    <location>
        <begin position="118"/>
        <end position="122"/>
    </location>
    <ligand>
        <name>S-adenosyl-L-methionine</name>
        <dbReference type="ChEBI" id="CHEBI:59789"/>
    </ligand>
</feature>
<accession>A0A5M4AYC0</accession>
<evidence type="ECO:0000313" key="8">
    <source>
        <dbReference type="EMBL" id="GET32447.1"/>
    </source>
</evidence>
<dbReference type="GO" id="GO:0032259">
    <property type="term" value="P:methylation"/>
    <property type="evidence" value="ECO:0007669"/>
    <property type="project" value="UniProtKB-KW"/>
</dbReference>
<comment type="similarity">
    <text evidence="5">Belongs to the protein N5-glutamine methyltransferase family. PrmC subfamily.</text>
</comment>
<gene>
    <name evidence="5 8" type="primary">prmC</name>
    <name evidence="8" type="ORF">PbJCM13498_13100</name>
</gene>
<dbReference type="EMBL" id="BLAX01000001">
    <property type="protein sequence ID" value="GET32447.1"/>
    <property type="molecule type" value="Genomic_DNA"/>
</dbReference>
<dbReference type="InterPro" id="IPR029063">
    <property type="entry name" value="SAM-dependent_MTases_sf"/>
</dbReference>
<dbReference type="PROSITE" id="PS00092">
    <property type="entry name" value="N6_MTASE"/>
    <property type="match status" value="1"/>
</dbReference>
<reference evidence="8 9" key="1">
    <citation type="submission" date="2019-10" db="EMBL/GenBank/DDBJ databases">
        <title>Prolixibacter strains distinguished by the presence of nitrate reductase genes were adept at nitrate-dependent anaerobic corrosion of metallic iron and carbon steel.</title>
        <authorList>
            <person name="Iino T."/>
            <person name="Shono N."/>
            <person name="Ito K."/>
            <person name="Nakamura R."/>
            <person name="Sueoka K."/>
            <person name="Harayama S."/>
            <person name="Ohkuma M."/>
        </authorList>
    </citation>
    <scope>NUCLEOTIDE SEQUENCE [LARGE SCALE GENOMIC DNA]</scope>
    <source>
        <strain evidence="8 9">JCM 13498</strain>
    </source>
</reference>
<dbReference type="InterPro" id="IPR007848">
    <property type="entry name" value="Small_mtfrase_dom"/>
</dbReference>
<name>A0A5M4AYC0_9BACT</name>
<dbReference type="InterPro" id="IPR004556">
    <property type="entry name" value="HemK-like"/>
</dbReference>
<dbReference type="PANTHER" id="PTHR18895">
    <property type="entry name" value="HEMK METHYLTRANSFERASE"/>
    <property type="match status" value="1"/>
</dbReference>
<dbReference type="GO" id="GO:0003676">
    <property type="term" value="F:nucleic acid binding"/>
    <property type="evidence" value="ECO:0007669"/>
    <property type="project" value="InterPro"/>
</dbReference>
<evidence type="ECO:0000256" key="2">
    <source>
        <dbReference type="ARBA" id="ARBA00022679"/>
    </source>
</evidence>
<evidence type="ECO:0000259" key="7">
    <source>
        <dbReference type="Pfam" id="PF17827"/>
    </source>
</evidence>
<feature type="binding site" evidence="5">
    <location>
        <begin position="186"/>
        <end position="189"/>
    </location>
    <ligand>
        <name>substrate</name>
    </ligand>
</feature>
<comment type="caution">
    <text evidence="8">The sequence shown here is derived from an EMBL/GenBank/DDBJ whole genome shotgun (WGS) entry which is preliminary data.</text>
</comment>
<protein>
    <recommendedName>
        <fullName evidence="5">Release factor glutamine methyltransferase</fullName>
        <shortName evidence="5">RF MTase</shortName>
        <ecNumber evidence="5">2.1.1.297</ecNumber>
    </recommendedName>
    <alternativeName>
        <fullName evidence="5">N5-glutamine methyltransferase PrmC</fullName>
    </alternativeName>
    <alternativeName>
        <fullName evidence="5">Protein-(glutamine-N5) MTase PrmC</fullName>
    </alternativeName>
    <alternativeName>
        <fullName evidence="5">Protein-glutamine N-methyltransferase PrmC</fullName>
    </alternativeName>
</protein>